<dbReference type="Proteomes" id="UP001159363">
    <property type="component" value="Chromosome 7"/>
</dbReference>
<accession>A0ABQ9GXE2</accession>
<keyword evidence="2" id="KW-1185">Reference proteome</keyword>
<dbReference type="SUPFAM" id="SSF140996">
    <property type="entry name" value="Hermes dimerisation domain"/>
    <property type="match status" value="1"/>
</dbReference>
<protein>
    <submittedName>
        <fullName evidence="1">Uncharacterized protein</fullName>
    </submittedName>
</protein>
<dbReference type="EMBL" id="JARBHB010000008">
    <property type="protein sequence ID" value="KAJ8876668.1"/>
    <property type="molecule type" value="Genomic_DNA"/>
</dbReference>
<gene>
    <name evidence="1" type="ORF">PR048_021115</name>
</gene>
<comment type="caution">
    <text evidence="1">The sequence shown here is derived from an EMBL/GenBank/DDBJ whole genome shotgun (WGS) entry which is preliminary data.</text>
</comment>
<organism evidence="1 2">
    <name type="scientific">Dryococelus australis</name>
    <dbReference type="NCBI Taxonomy" id="614101"/>
    <lineage>
        <taxon>Eukaryota</taxon>
        <taxon>Metazoa</taxon>
        <taxon>Ecdysozoa</taxon>
        <taxon>Arthropoda</taxon>
        <taxon>Hexapoda</taxon>
        <taxon>Insecta</taxon>
        <taxon>Pterygota</taxon>
        <taxon>Neoptera</taxon>
        <taxon>Polyneoptera</taxon>
        <taxon>Phasmatodea</taxon>
        <taxon>Verophasmatodea</taxon>
        <taxon>Anareolatae</taxon>
        <taxon>Phasmatidae</taxon>
        <taxon>Eurycanthinae</taxon>
        <taxon>Dryococelus</taxon>
    </lineage>
</organism>
<evidence type="ECO:0000313" key="1">
    <source>
        <dbReference type="EMBL" id="KAJ8876668.1"/>
    </source>
</evidence>
<reference evidence="1 2" key="1">
    <citation type="submission" date="2023-02" db="EMBL/GenBank/DDBJ databases">
        <title>LHISI_Scaffold_Assembly.</title>
        <authorList>
            <person name="Stuart O.P."/>
            <person name="Cleave R."/>
            <person name="Magrath M.J.L."/>
            <person name="Mikheyev A.S."/>
        </authorList>
    </citation>
    <scope>NUCLEOTIDE SEQUENCE [LARGE SCALE GENOMIC DNA]</scope>
    <source>
        <strain evidence="1">Daus_M_001</strain>
        <tissue evidence="1">Leg muscle</tissue>
    </source>
</reference>
<name>A0ABQ9GXE2_9NEOP</name>
<sequence length="86" mass="9726">MVKHLNVTQNGICRIFTPRKLCQRPSQVVAITNAICKMFAVDLKPLGMVQDTDFKVLMALVEPKYSIPDQTTFIRNVVSELYNEPG</sequence>
<evidence type="ECO:0000313" key="2">
    <source>
        <dbReference type="Proteomes" id="UP001159363"/>
    </source>
</evidence>
<proteinExistence type="predicted"/>